<dbReference type="PROSITE" id="PS50011">
    <property type="entry name" value="PROTEIN_KINASE_DOM"/>
    <property type="match status" value="1"/>
</dbReference>
<dbReference type="AlphaFoldDB" id="A0A397S6U6"/>
<keyword evidence="2" id="KW-0418">Kinase</keyword>
<dbReference type="InterPro" id="IPR001245">
    <property type="entry name" value="Ser-Thr/Tyr_kinase_cat_dom"/>
</dbReference>
<keyword evidence="3" id="KW-1185">Reference proteome</keyword>
<accession>A0A397S6U6</accession>
<dbReference type="PANTHER" id="PTHR44329">
    <property type="entry name" value="SERINE/THREONINE-PROTEIN KINASE TNNI3K-RELATED"/>
    <property type="match status" value="1"/>
</dbReference>
<proteinExistence type="predicted"/>
<dbReference type="Pfam" id="PF07714">
    <property type="entry name" value="PK_Tyr_Ser-Thr"/>
    <property type="match status" value="1"/>
</dbReference>
<gene>
    <name evidence="2" type="ORF">C1645_838653</name>
</gene>
<evidence type="ECO:0000313" key="2">
    <source>
        <dbReference type="EMBL" id="RIA80469.1"/>
    </source>
</evidence>
<dbReference type="Proteomes" id="UP000265703">
    <property type="component" value="Unassembled WGS sequence"/>
</dbReference>
<dbReference type="InterPro" id="IPR011009">
    <property type="entry name" value="Kinase-like_dom_sf"/>
</dbReference>
<dbReference type="Gene3D" id="1.10.510.10">
    <property type="entry name" value="Transferase(Phosphotransferase) domain 1"/>
    <property type="match status" value="2"/>
</dbReference>
<dbReference type="GO" id="GO:0005524">
    <property type="term" value="F:ATP binding"/>
    <property type="evidence" value="ECO:0007669"/>
    <property type="project" value="InterPro"/>
</dbReference>
<organism evidence="2 3">
    <name type="scientific">Glomus cerebriforme</name>
    <dbReference type="NCBI Taxonomy" id="658196"/>
    <lineage>
        <taxon>Eukaryota</taxon>
        <taxon>Fungi</taxon>
        <taxon>Fungi incertae sedis</taxon>
        <taxon>Mucoromycota</taxon>
        <taxon>Glomeromycotina</taxon>
        <taxon>Glomeromycetes</taxon>
        <taxon>Glomerales</taxon>
        <taxon>Glomeraceae</taxon>
        <taxon>Glomus</taxon>
    </lineage>
</organism>
<protein>
    <submittedName>
        <fullName evidence="2">Kinase-like domain-containing protein</fullName>
    </submittedName>
</protein>
<dbReference type="InterPro" id="IPR000719">
    <property type="entry name" value="Prot_kinase_dom"/>
</dbReference>
<dbReference type="InterPro" id="IPR051681">
    <property type="entry name" value="Ser/Thr_Kinases-Pseudokinases"/>
</dbReference>
<keyword evidence="2" id="KW-0808">Transferase</keyword>
<feature type="domain" description="Protein kinase" evidence="1">
    <location>
        <begin position="124"/>
        <end position="411"/>
    </location>
</feature>
<dbReference type="EMBL" id="QKYT01000962">
    <property type="protein sequence ID" value="RIA80469.1"/>
    <property type="molecule type" value="Genomic_DNA"/>
</dbReference>
<name>A0A397S6U6_9GLOM</name>
<sequence>MDFIKNFFHYNKHQSEQKYLSDNVFEQIKNFQYWYLTEEQKLLIDKLILNEKLKERYNFYGLCKECKQPNTGSFWCQSCNAKRFQQNFKNWTSGNSDVDKLIQESQLNAKTHYEKLEWIEYNRFYDIEYITKGGFGKIYRAFWKDGLIEYWIYEINQWIRNEYNSKDVALKSLNNSKDITSEFLNEYAEKGNLRQILNREFNSLSWNTKLEILCHIAHGLNDIHKEGLNHQDFHSGNILISDSYYSITDLGLLSNGLPPYHDMAHDEFLAIKICQGLRPRLNIKAPQLLDDLFKQCVDADPSKRPTADYLFEIFVQWWNAINYNEADSEICKQFVEADEFNKQQQSSAKSSINSEFNYTTHPQAIYTSRLLNFNNLPKPKNASYKKEYSDSTKIDFTKFNINSRGKFKLFI</sequence>
<reference evidence="2 3" key="1">
    <citation type="submission" date="2018-06" db="EMBL/GenBank/DDBJ databases">
        <title>Comparative genomics reveals the genomic features of Rhizophagus irregularis, R. cerebriforme, R. diaphanum and Gigaspora rosea, and their symbiotic lifestyle signature.</title>
        <authorList>
            <person name="Morin E."/>
            <person name="San Clemente H."/>
            <person name="Chen E.C.H."/>
            <person name="De La Providencia I."/>
            <person name="Hainaut M."/>
            <person name="Kuo A."/>
            <person name="Kohler A."/>
            <person name="Murat C."/>
            <person name="Tang N."/>
            <person name="Roy S."/>
            <person name="Loubradou J."/>
            <person name="Henrissat B."/>
            <person name="Grigoriev I.V."/>
            <person name="Corradi N."/>
            <person name="Roux C."/>
            <person name="Martin F.M."/>
        </authorList>
    </citation>
    <scope>NUCLEOTIDE SEQUENCE [LARGE SCALE GENOMIC DNA]</scope>
    <source>
        <strain evidence="2 3">DAOM 227022</strain>
    </source>
</reference>
<dbReference type="SUPFAM" id="SSF56112">
    <property type="entry name" value="Protein kinase-like (PK-like)"/>
    <property type="match status" value="1"/>
</dbReference>
<dbReference type="GO" id="GO:0004674">
    <property type="term" value="F:protein serine/threonine kinase activity"/>
    <property type="evidence" value="ECO:0007669"/>
    <property type="project" value="TreeGrafter"/>
</dbReference>
<evidence type="ECO:0000313" key="3">
    <source>
        <dbReference type="Proteomes" id="UP000265703"/>
    </source>
</evidence>
<comment type="caution">
    <text evidence="2">The sequence shown here is derived from an EMBL/GenBank/DDBJ whole genome shotgun (WGS) entry which is preliminary data.</text>
</comment>
<evidence type="ECO:0000259" key="1">
    <source>
        <dbReference type="PROSITE" id="PS50011"/>
    </source>
</evidence>